<keyword evidence="5" id="KW-1185">Reference proteome</keyword>
<keyword evidence="1" id="KW-0862">Zinc</keyword>
<organism evidence="4 5">
    <name type="scientific">Theobroma cacao</name>
    <name type="common">Cacao</name>
    <name type="synonym">Cocoa</name>
    <dbReference type="NCBI Taxonomy" id="3641"/>
    <lineage>
        <taxon>Eukaryota</taxon>
        <taxon>Viridiplantae</taxon>
        <taxon>Streptophyta</taxon>
        <taxon>Embryophyta</taxon>
        <taxon>Tracheophyta</taxon>
        <taxon>Spermatophyta</taxon>
        <taxon>Magnoliopsida</taxon>
        <taxon>eudicotyledons</taxon>
        <taxon>Gunneridae</taxon>
        <taxon>Pentapetalae</taxon>
        <taxon>rosids</taxon>
        <taxon>malvids</taxon>
        <taxon>Malvales</taxon>
        <taxon>Malvaceae</taxon>
        <taxon>Byttnerioideae</taxon>
        <taxon>Theobroma</taxon>
    </lineage>
</organism>
<keyword evidence="1" id="KW-0863">Zinc-finger</keyword>
<dbReference type="GO" id="GO:0003676">
    <property type="term" value="F:nucleic acid binding"/>
    <property type="evidence" value="ECO:0007669"/>
    <property type="project" value="InterPro"/>
</dbReference>
<dbReference type="PROSITE" id="PS50158">
    <property type="entry name" value="ZF_CCHC"/>
    <property type="match status" value="1"/>
</dbReference>
<dbReference type="Gramene" id="EOY19024">
    <property type="protein sequence ID" value="EOY19024"/>
    <property type="gene ID" value="TCM_043645"/>
</dbReference>
<evidence type="ECO:0000256" key="2">
    <source>
        <dbReference type="SAM" id="MobiDB-lite"/>
    </source>
</evidence>
<accession>A0A061FW22</accession>
<dbReference type="InterPro" id="IPR001878">
    <property type="entry name" value="Znf_CCHC"/>
</dbReference>
<feature type="compositionally biased region" description="Polar residues" evidence="2">
    <location>
        <begin position="87"/>
        <end position="98"/>
    </location>
</feature>
<dbReference type="InParanoid" id="A0A061FW22"/>
<protein>
    <recommendedName>
        <fullName evidence="3">CCHC-type domain-containing protein</fullName>
    </recommendedName>
</protein>
<dbReference type="Proteomes" id="UP000026915">
    <property type="component" value="Chromosome 10"/>
</dbReference>
<evidence type="ECO:0000313" key="4">
    <source>
        <dbReference type="EMBL" id="EOY19024.1"/>
    </source>
</evidence>
<evidence type="ECO:0000259" key="3">
    <source>
        <dbReference type="PROSITE" id="PS50158"/>
    </source>
</evidence>
<feature type="domain" description="CCHC-type" evidence="3">
    <location>
        <begin position="34"/>
        <end position="48"/>
    </location>
</feature>
<dbReference type="GO" id="GO:0008270">
    <property type="term" value="F:zinc ion binding"/>
    <property type="evidence" value="ECO:0007669"/>
    <property type="project" value="UniProtKB-KW"/>
</dbReference>
<dbReference type="AlphaFoldDB" id="A0A061FW22"/>
<evidence type="ECO:0000256" key="1">
    <source>
        <dbReference type="PROSITE-ProRule" id="PRU00047"/>
    </source>
</evidence>
<dbReference type="EMBL" id="CM001888">
    <property type="protein sequence ID" value="EOY19024.1"/>
    <property type="molecule type" value="Genomic_DNA"/>
</dbReference>
<dbReference type="Gene3D" id="4.10.60.10">
    <property type="entry name" value="Zinc finger, CCHC-type"/>
    <property type="match status" value="1"/>
</dbReference>
<dbReference type="Pfam" id="PF00098">
    <property type="entry name" value="zf-CCHC"/>
    <property type="match status" value="1"/>
</dbReference>
<keyword evidence="1" id="KW-0479">Metal-binding</keyword>
<gene>
    <name evidence="4" type="ORF">TCM_043645</name>
</gene>
<dbReference type="HOGENOM" id="CLU_2337764_0_0_1"/>
<proteinExistence type="predicted"/>
<feature type="region of interest" description="Disordered" evidence="2">
    <location>
        <begin position="78"/>
        <end position="98"/>
    </location>
</feature>
<name>A0A061FW22_THECC</name>
<sequence>MTSSNSRQMCQSSPYCVRCGTMHVGPCAQSYDVCFNCGQPGHMRRDSPYEGRSQGTCHGYVQLASAVASAISPLARRSRVDKGKGITSIQSRPTESVP</sequence>
<evidence type="ECO:0000313" key="5">
    <source>
        <dbReference type="Proteomes" id="UP000026915"/>
    </source>
</evidence>
<reference evidence="4 5" key="1">
    <citation type="journal article" date="2013" name="Genome Biol.">
        <title>The genome sequence of the most widely cultivated cacao type and its use to identify candidate genes regulating pod color.</title>
        <authorList>
            <person name="Motamayor J.C."/>
            <person name="Mockaitis K."/>
            <person name="Schmutz J."/>
            <person name="Haiminen N."/>
            <person name="Iii D.L."/>
            <person name="Cornejo O."/>
            <person name="Findley S.D."/>
            <person name="Zheng P."/>
            <person name="Utro F."/>
            <person name="Royaert S."/>
            <person name="Saski C."/>
            <person name="Jenkins J."/>
            <person name="Podicheti R."/>
            <person name="Zhao M."/>
            <person name="Scheffler B.E."/>
            <person name="Stack J.C."/>
            <person name="Feltus F.A."/>
            <person name="Mustiga G.M."/>
            <person name="Amores F."/>
            <person name="Phillips W."/>
            <person name="Marelli J.P."/>
            <person name="May G.D."/>
            <person name="Shapiro H."/>
            <person name="Ma J."/>
            <person name="Bustamante C.D."/>
            <person name="Schnell R.J."/>
            <person name="Main D."/>
            <person name="Gilbert D."/>
            <person name="Parida L."/>
            <person name="Kuhn D.N."/>
        </authorList>
    </citation>
    <scope>NUCLEOTIDE SEQUENCE [LARGE SCALE GENOMIC DNA]</scope>
    <source>
        <strain evidence="5">cv. Matina 1-6</strain>
    </source>
</reference>